<reference evidence="1" key="1">
    <citation type="submission" date="2014-07" db="EMBL/GenBank/DDBJ databases">
        <title>Identification of a novel salt tolerance gene in wild soybean by whole-genome sequencing.</title>
        <authorList>
            <person name="Lam H.-M."/>
            <person name="Qi X."/>
            <person name="Li M.-W."/>
            <person name="Liu X."/>
            <person name="Xie M."/>
            <person name="Ni M."/>
            <person name="Xu X."/>
        </authorList>
    </citation>
    <scope>NUCLEOTIDE SEQUENCE [LARGE SCALE GENOMIC DNA]</scope>
    <source>
        <tissue evidence="1">Root</tissue>
    </source>
</reference>
<dbReference type="PANTHER" id="PTHR34365">
    <property type="entry name" value="ENOLASE (DUF1399)"/>
    <property type="match status" value="1"/>
</dbReference>
<evidence type="ECO:0000313" key="1">
    <source>
        <dbReference type="EMBL" id="KHN42256.1"/>
    </source>
</evidence>
<dbReference type="InterPro" id="IPR009836">
    <property type="entry name" value="GRDP-like"/>
</dbReference>
<sequence length="150" mass="17814">MLGFPRALHPAPNTPNAFVHDVLALPMPSFSMLHHTPIMVEAMRRYHDFWMSLIADLMLPNSSPPTIFPPLDIHWVWFCHTLNLVSYREYCETRFSKLIGKAGNFDEENREYALMWCREIWSSRYPLESFETRRVRIHRIWILWLLLGGV</sequence>
<dbReference type="PANTHER" id="PTHR34365:SF2">
    <property type="entry name" value="ENOLASE (DUF1399)"/>
    <property type="match status" value="1"/>
</dbReference>
<organism evidence="1">
    <name type="scientific">Glycine soja</name>
    <name type="common">Wild soybean</name>
    <dbReference type="NCBI Taxonomy" id="3848"/>
    <lineage>
        <taxon>Eukaryota</taxon>
        <taxon>Viridiplantae</taxon>
        <taxon>Streptophyta</taxon>
        <taxon>Embryophyta</taxon>
        <taxon>Tracheophyta</taxon>
        <taxon>Spermatophyta</taxon>
        <taxon>Magnoliopsida</taxon>
        <taxon>eudicotyledons</taxon>
        <taxon>Gunneridae</taxon>
        <taxon>Pentapetalae</taxon>
        <taxon>rosids</taxon>
        <taxon>fabids</taxon>
        <taxon>Fabales</taxon>
        <taxon>Fabaceae</taxon>
        <taxon>Papilionoideae</taxon>
        <taxon>50 kb inversion clade</taxon>
        <taxon>NPAAA clade</taxon>
        <taxon>indigoferoid/millettioid clade</taxon>
        <taxon>Phaseoleae</taxon>
        <taxon>Glycine</taxon>
        <taxon>Glycine subgen. Soja</taxon>
    </lineage>
</organism>
<gene>
    <name evidence="1" type="ORF">glysoja_044287</name>
</gene>
<name>A0A0B2S6F8_GLYSO</name>
<dbReference type="Pfam" id="PF07173">
    <property type="entry name" value="GRDP-like"/>
    <property type="match status" value="1"/>
</dbReference>
<proteinExistence type="predicted"/>
<protein>
    <submittedName>
        <fullName evidence="1">Uncharacterized protein</fullName>
    </submittedName>
</protein>
<dbReference type="EMBL" id="KN644553">
    <property type="protein sequence ID" value="KHN42256.1"/>
    <property type="molecule type" value="Genomic_DNA"/>
</dbReference>
<accession>A0A0B2S6F8</accession>
<dbReference type="AlphaFoldDB" id="A0A0B2S6F8"/>
<dbReference type="Proteomes" id="UP000053555">
    <property type="component" value="Unassembled WGS sequence"/>
</dbReference>